<dbReference type="Pfam" id="PF06445">
    <property type="entry name" value="GyrI-like"/>
    <property type="match status" value="1"/>
</dbReference>
<evidence type="ECO:0000313" key="3">
    <source>
        <dbReference type="Proteomes" id="UP001500121"/>
    </source>
</evidence>
<dbReference type="RefSeq" id="WP_345479096.1">
    <property type="nucleotide sequence ID" value="NZ_BAABLP010000001.1"/>
</dbReference>
<keyword evidence="3" id="KW-1185">Reference proteome</keyword>
<protein>
    <recommendedName>
        <fullName evidence="1">AraC effector-binding domain-containing protein</fullName>
    </recommendedName>
</protein>
<evidence type="ECO:0000259" key="1">
    <source>
        <dbReference type="SMART" id="SM00871"/>
    </source>
</evidence>
<dbReference type="EMBL" id="BAABLP010000001">
    <property type="protein sequence ID" value="GAA4736018.1"/>
    <property type="molecule type" value="Genomic_DNA"/>
</dbReference>
<comment type="caution">
    <text evidence="2">The sequence shown here is derived from an EMBL/GenBank/DDBJ whole genome shotgun (WGS) entry which is preliminary data.</text>
</comment>
<reference evidence="3" key="1">
    <citation type="journal article" date="2019" name="Int. J. Syst. Evol. Microbiol.">
        <title>The Global Catalogue of Microorganisms (GCM) 10K type strain sequencing project: providing services to taxonomists for standard genome sequencing and annotation.</title>
        <authorList>
            <consortium name="The Broad Institute Genomics Platform"/>
            <consortium name="The Broad Institute Genome Sequencing Center for Infectious Disease"/>
            <person name="Wu L."/>
            <person name="Ma J."/>
        </authorList>
    </citation>
    <scope>NUCLEOTIDE SEQUENCE [LARGE SCALE GENOMIC DNA]</scope>
    <source>
        <strain evidence="3">JCM 19015</strain>
    </source>
</reference>
<dbReference type="Proteomes" id="UP001500121">
    <property type="component" value="Unassembled WGS sequence"/>
</dbReference>
<organism evidence="2 3">
    <name type="scientific">Amnibacterium soli</name>
    <dbReference type="NCBI Taxonomy" id="1282736"/>
    <lineage>
        <taxon>Bacteria</taxon>
        <taxon>Bacillati</taxon>
        <taxon>Actinomycetota</taxon>
        <taxon>Actinomycetes</taxon>
        <taxon>Micrococcales</taxon>
        <taxon>Microbacteriaceae</taxon>
        <taxon>Amnibacterium</taxon>
    </lineage>
</organism>
<dbReference type="SUPFAM" id="SSF55136">
    <property type="entry name" value="Probable bacterial effector-binding domain"/>
    <property type="match status" value="1"/>
</dbReference>
<feature type="domain" description="AraC effector-binding" evidence="1">
    <location>
        <begin position="6"/>
        <end position="156"/>
    </location>
</feature>
<dbReference type="SMART" id="SM00871">
    <property type="entry name" value="AraC_E_bind"/>
    <property type="match status" value="1"/>
</dbReference>
<gene>
    <name evidence="2" type="ORF">GCM10025783_02580</name>
</gene>
<dbReference type="Gene3D" id="3.20.80.10">
    <property type="entry name" value="Regulatory factor, effector binding domain"/>
    <property type="match status" value="1"/>
</dbReference>
<accession>A0ABP8YRJ3</accession>
<proteinExistence type="predicted"/>
<dbReference type="InterPro" id="IPR010499">
    <property type="entry name" value="AraC_E-bd"/>
</dbReference>
<sequence length="159" mass="16335">MTGPAIDVVFQAVPSARIACITGRATGFGSARIGPVVSPMFSEAAALLAAADVESGPAIATYAAEGSGVLVTVGFEVEAAVTAVQGLEVQVLPAAEHAAVATHRGPVAAIDRSWAALADRVREDGWEIAGPAREIYLTPDGHPQEEWVTELVQPVVPRA</sequence>
<dbReference type="InterPro" id="IPR011256">
    <property type="entry name" value="Reg_factor_effector_dom_sf"/>
</dbReference>
<dbReference type="InterPro" id="IPR029442">
    <property type="entry name" value="GyrI-like"/>
</dbReference>
<name>A0ABP8YRJ3_9MICO</name>
<evidence type="ECO:0000313" key="2">
    <source>
        <dbReference type="EMBL" id="GAA4736018.1"/>
    </source>
</evidence>